<evidence type="ECO:0000256" key="6">
    <source>
        <dbReference type="ARBA" id="ARBA00022989"/>
    </source>
</evidence>
<dbReference type="AlphaFoldDB" id="A0A381TL24"/>
<organism evidence="10">
    <name type="scientific">marine metagenome</name>
    <dbReference type="NCBI Taxonomy" id="408172"/>
    <lineage>
        <taxon>unclassified sequences</taxon>
        <taxon>metagenomes</taxon>
        <taxon>ecological metagenomes</taxon>
    </lineage>
</organism>
<protein>
    <recommendedName>
        <fullName evidence="11">Sec-independent protein translocase protein TatA</fullName>
    </recommendedName>
</protein>
<evidence type="ECO:0000256" key="7">
    <source>
        <dbReference type="ARBA" id="ARBA00023010"/>
    </source>
</evidence>
<keyword evidence="7" id="KW-0811">Translocation</keyword>
<dbReference type="GO" id="GO:0005886">
    <property type="term" value="C:plasma membrane"/>
    <property type="evidence" value="ECO:0007669"/>
    <property type="project" value="UniProtKB-SubCell"/>
</dbReference>
<evidence type="ECO:0000256" key="5">
    <source>
        <dbReference type="ARBA" id="ARBA00022927"/>
    </source>
</evidence>
<comment type="subcellular location">
    <subcellularLocation>
        <location evidence="1">Cell membrane</location>
        <topology evidence="1">Single-pass membrane protein</topology>
    </subcellularLocation>
</comment>
<evidence type="ECO:0000256" key="8">
    <source>
        <dbReference type="ARBA" id="ARBA00023136"/>
    </source>
</evidence>
<dbReference type="Pfam" id="PF02416">
    <property type="entry name" value="TatA_B_E"/>
    <property type="match status" value="1"/>
</dbReference>
<accession>A0A381TL24</accession>
<name>A0A381TL24_9ZZZZ</name>
<dbReference type="GO" id="GO:0043953">
    <property type="term" value="P:protein transport by the Tat complex"/>
    <property type="evidence" value="ECO:0007669"/>
    <property type="project" value="InterPro"/>
</dbReference>
<evidence type="ECO:0000256" key="3">
    <source>
        <dbReference type="ARBA" id="ARBA00022475"/>
    </source>
</evidence>
<keyword evidence="2" id="KW-0813">Transport</keyword>
<sequence>MPQTVFALIGPIGLPELVIILLILMLVFGANRLSGLGKGMGQAIRGFKDEVGQKKDKEAESSPDA</sequence>
<evidence type="ECO:0000256" key="4">
    <source>
        <dbReference type="ARBA" id="ARBA00022692"/>
    </source>
</evidence>
<evidence type="ECO:0000256" key="9">
    <source>
        <dbReference type="SAM" id="Phobius"/>
    </source>
</evidence>
<keyword evidence="8 9" id="KW-0472">Membrane</keyword>
<feature type="transmembrane region" description="Helical" evidence="9">
    <location>
        <begin position="6"/>
        <end position="30"/>
    </location>
</feature>
<evidence type="ECO:0000313" key="10">
    <source>
        <dbReference type="EMBL" id="SVA16484.1"/>
    </source>
</evidence>
<dbReference type="EMBL" id="UINC01004734">
    <property type="protein sequence ID" value="SVA16484.1"/>
    <property type="molecule type" value="Genomic_DNA"/>
</dbReference>
<keyword evidence="6 9" id="KW-1133">Transmembrane helix</keyword>
<dbReference type="InterPro" id="IPR003369">
    <property type="entry name" value="TatA/B/E"/>
</dbReference>
<evidence type="ECO:0000256" key="2">
    <source>
        <dbReference type="ARBA" id="ARBA00022448"/>
    </source>
</evidence>
<reference evidence="10" key="1">
    <citation type="submission" date="2018-05" db="EMBL/GenBank/DDBJ databases">
        <authorList>
            <person name="Lanie J.A."/>
            <person name="Ng W.-L."/>
            <person name="Kazmierczak K.M."/>
            <person name="Andrzejewski T.M."/>
            <person name="Davidsen T.M."/>
            <person name="Wayne K.J."/>
            <person name="Tettelin H."/>
            <person name="Glass J.I."/>
            <person name="Rusch D."/>
            <person name="Podicherti R."/>
            <person name="Tsui H.-C.T."/>
            <person name="Winkler M.E."/>
        </authorList>
    </citation>
    <scope>NUCLEOTIDE SEQUENCE</scope>
</reference>
<dbReference type="InterPro" id="IPR006312">
    <property type="entry name" value="TatA/E"/>
</dbReference>
<keyword evidence="5" id="KW-0653">Protein transport</keyword>
<keyword evidence="4 9" id="KW-0812">Transmembrane</keyword>
<dbReference type="PANTHER" id="PTHR42982">
    <property type="entry name" value="SEC-INDEPENDENT PROTEIN TRANSLOCASE PROTEIN TATA"/>
    <property type="match status" value="1"/>
</dbReference>
<proteinExistence type="inferred from homology"/>
<keyword evidence="3" id="KW-1003">Cell membrane</keyword>
<evidence type="ECO:0008006" key="11">
    <source>
        <dbReference type="Google" id="ProtNLM"/>
    </source>
</evidence>
<dbReference type="HAMAP" id="MF_00236">
    <property type="entry name" value="TatA_E"/>
    <property type="match status" value="1"/>
</dbReference>
<dbReference type="PANTHER" id="PTHR42982:SF1">
    <property type="entry name" value="SEC-INDEPENDENT PROTEIN TRANSLOCASE PROTEIN TATA"/>
    <property type="match status" value="1"/>
</dbReference>
<evidence type="ECO:0000256" key="1">
    <source>
        <dbReference type="ARBA" id="ARBA00004162"/>
    </source>
</evidence>
<dbReference type="Gene3D" id="1.20.5.3310">
    <property type="match status" value="1"/>
</dbReference>
<gene>
    <name evidence="10" type="ORF">METZ01_LOCUS69338</name>
</gene>